<name>A0AAJ6K7V4_BRAPL</name>
<dbReference type="EMBL" id="CP098754">
    <property type="protein sequence ID" value="WIH94535.1"/>
    <property type="molecule type" value="Genomic_DNA"/>
</dbReference>
<evidence type="ECO:0008006" key="3">
    <source>
        <dbReference type="Google" id="ProtNLM"/>
    </source>
</evidence>
<sequence>MISLFDTAKRILKSFFDDNLFSINNILSKTVIEALVRAIDKGIKKDYDKVLKSVNKEVRSKLKNEYNQFIKKGIFQTASGIQKYKIEDLKPDFKKELERRINVSLSYITTQDQNTIEEIKNRLMNFASIPHNNKNLEELEYDFWNDVIPANTKKNYKTNKWQNMIIRDQQHKLVSNMTYITAMKNDAIGFIWKNRKDIRVVGNPSGLYPNGANKMHNDHWKREGKLYLFRDSEALKKGLIKKTKDVQYADEIEDGLPGIPINCRCTMRLIFRLYEIPAEYKNIITKKGREYA</sequence>
<evidence type="ECO:0000313" key="2">
    <source>
        <dbReference type="Proteomes" id="UP001242021"/>
    </source>
</evidence>
<evidence type="ECO:0000313" key="1">
    <source>
        <dbReference type="EMBL" id="WIH94535.1"/>
    </source>
</evidence>
<accession>A0AAJ6K7V4</accession>
<reference evidence="1" key="1">
    <citation type="submission" date="2022-06" db="EMBL/GenBank/DDBJ databases">
        <title>Brachyspira pilosicoli from pigs in Switzerland.</title>
        <authorList>
            <person name="Schmitt S."/>
            <person name="Arnold M."/>
            <person name="Rossano A."/>
            <person name="Perreten V."/>
        </authorList>
    </citation>
    <scope>NUCLEOTIDE SEQUENCE</scope>
    <source>
        <strain evidence="1">MEI4028</strain>
    </source>
</reference>
<dbReference type="RefSeq" id="WP_284602605.1">
    <property type="nucleotide sequence ID" value="NZ_CP098752.1"/>
</dbReference>
<gene>
    <name evidence="1" type="ORF">NEH99_09580</name>
</gene>
<dbReference type="AlphaFoldDB" id="A0AAJ6K7V4"/>
<protein>
    <recommendedName>
        <fullName evidence="3">Phage head morphogenesis domain-containing protein</fullName>
    </recommendedName>
</protein>
<organism evidence="1 2">
    <name type="scientific">Brachyspira pilosicoli</name>
    <name type="common">Serpulina pilosicoli</name>
    <dbReference type="NCBI Taxonomy" id="52584"/>
    <lineage>
        <taxon>Bacteria</taxon>
        <taxon>Pseudomonadati</taxon>
        <taxon>Spirochaetota</taxon>
        <taxon>Spirochaetia</taxon>
        <taxon>Brachyspirales</taxon>
        <taxon>Brachyspiraceae</taxon>
        <taxon>Brachyspira</taxon>
    </lineage>
</organism>
<dbReference type="Proteomes" id="UP001242021">
    <property type="component" value="Chromosome"/>
</dbReference>
<proteinExistence type="predicted"/>